<keyword evidence="1" id="KW-0378">Hydrolase</keyword>
<reference evidence="1 2" key="1">
    <citation type="submission" date="2014-06" db="EMBL/GenBank/DDBJ databases">
        <title>Evolutionary Origins and Diversification of the Mycorrhizal Mutualists.</title>
        <authorList>
            <consortium name="DOE Joint Genome Institute"/>
            <consortium name="Mycorrhizal Genomics Consortium"/>
            <person name="Kohler A."/>
            <person name="Kuo A."/>
            <person name="Nagy L.G."/>
            <person name="Floudas D."/>
            <person name="Copeland A."/>
            <person name="Barry K.W."/>
            <person name="Cichocki N."/>
            <person name="Veneault-Fourrey C."/>
            <person name="LaButti K."/>
            <person name="Lindquist E.A."/>
            <person name="Lipzen A."/>
            <person name="Lundell T."/>
            <person name="Morin E."/>
            <person name="Murat C."/>
            <person name="Riley R."/>
            <person name="Ohm R."/>
            <person name="Sun H."/>
            <person name="Tunlid A."/>
            <person name="Henrissat B."/>
            <person name="Grigoriev I.V."/>
            <person name="Hibbett D.S."/>
            <person name="Martin F."/>
        </authorList>
    </citation>
    <scope>NUCLEOTIDE SEQUENCE [LARGE SCALE GENOMIC DNA]</scope>
    <source>
        <strain evidence="1 2">SS14</strain>
    </source>
</reference>
<dbReference type="EMBL" id="KN837579">
    <property type="protein sequence ID" value="KIJ23828.1"/>
    <property type="molecule type" value="Genomic_DNA"/>
</dbReference>
<dbReference type="SUPFAM" id="SSF51445">
    <property type="entry name" value="(Trans)glycosidases"/>
    <property type="match status" value="1"/>
</dbReference>
<evidence type="ECO:0000313" key="2">
    <source>
        <dbReference type="Proteomes" id="UP000054279"/>
    </source>
</evidence>
<accession>A0A0C9T4L8</accession>
<organism evidence="1 2">
    <name type="scientific">Sphaerobolus stellatus (strain SS14)</name>
    <dbReference type="NCBI Taxonomy" id="990650"/>
    <lineage>
        <taxon>Eukaryota</taxon>
        <taxon>Fungi</taxon>
        <taxon>Dikarya</taxon>
        <taxon>Basidiomycota</taxon>
        <taxon>Agaricomycotina</taxon>
        <taxon>Agaricomycetes</taxon>
        <taxon>Phallomycetidae</taxon>
        <taxon>Geastrales</taxon>
        <taxon>Sphaerobolaceae</taxon>
        <taxon>Sphaerobolus</taxon>
    </lineage>
</organism>
<name>A0A0C9T4L8_SPHS4</name>
<keyword evidence="2" id="KW-1185">Reference proteome</keyword>
<sequence>MKSNKPCFPSHIFNTPTLSANETAPSAPLNEWCDMNDEQGFMGFSYYVEVCMNSTYLLRDFTRTRTEFNARYVRSYSWCDDATHFSNNVIGAAYEAGVGVYAAVWFGLSRSLLLYYIIIKDTHIYIIQTNPLAPYVVRSIDVGSEPLFDGDLPADQLAQQIVYMQQNVHPFGIGVSISEMEYGFTSTNGSQAILDVVDFVHAGEYEYFLWHLSVIFPRCSISFPIFDFTGDISFTSLIYVCANGKGLILSFFPPRHPLPLFLAVTF</sequence>
<dbReference type="HOGENOM" id="CLU_1046520_0_0_1"/>
<protein>
    <submittedName>
        <fullName evidence="1">Glycoside hydrolase family 17 protein</fullName>
    </submittedName>
</protein>
<gene>
    <name evidence="1" type="ORF">M422DRAFT_195439</name>
</gene>
<dbReference type="GO" id="GO:0016787">
    <property type="term" value="F:hydrolase activity"/>
    <property type="evidence" value="ECO:0007669"/>
    <property type="project" value="UniProtKB-KW"/>
</dbReference>
<proteinExistence type="predicted"/>
<dbReference type="InterPro" id="IPR017853">
    <property type="entry name" value="GH"/>
</dbReference>
<dbReference type="OrthoDB" id="77201at2759"/>
<dbReference type="Proteomes" id="UP000054279">
    <property type="component" value="Unassembled WGS sequence"/>
</dbReference>
<evidence type="ECO:0000313" key="1">
    <source>
        <dbReference type="EMBL" id="KIJ23828.1"/>
    </source>
</evidence>
<dbReference type="AlphaFoldDB" id="A0A0C9T4L8"/>